<dbReference type="InterPro" id="IPR013758">
    <property type="entry name" value="Topo_IIA_A/C_ab"/>
</dbReference>
<dbReference type="GO" id="GO:0005524">
    <property type="term" value="F:ATP binding"/>
    <property type="evidence" value="ECO:0007669"/>
    <property type="project" value="InterPro"/>
</dbReference>
<dbReference type="FunFam" id="3.30.1360.40:FF:000002">
    <property type="entry name" value="DNA gyrase subunit A"/>
    <property type="match status" value="1"/>
</dbReference>
<dbReference type="InterPro" id="IPR006691">
    <property type="entry name" value="GyrA/parC_rep"/>
</dbReference>
<dbReference type="InterPro" id="IPR013760">
    <property type="entry name" value="Topo_IIA-like_dom_sf"/>
</dbReference>
<evidence type="ECO:0000256" key="4">
    <source>
        <dbReference type="ARBA" id="ARBA00023029"/>
    </source>
</evidence>
<dbReference type="InterPro" id="IPR013757">
    <property type="entry name" value="Topo_IIA_A_a_sf"/>
</dbReference>
<evidence type="ECO:0000256" key="1">
    <source>
        <dbReference type="ARBA" id="ARBA00000185"/>
    </source>
</evidence>
<dbReference type="EMBL" id="KZ155790">
    <property type="protein sequence ID" value="OUS45430.1"/>
    <property type="molecule type" value="Genomic_DNA"/>
</dbReference>
<evidence type="ECO:0000256" key="2">
    <source>
        <dbReference type="ARBA" id="ARBA00008263"/>
    </source>
</evidence>
<dbReference type="NCBIfam" id="NF004044">
    <property type="entry name" value="PRK05561.1"/>
    <property type="match status" value="1"/>
</dbReference>
<dbReference type="Gene3D" id="1.10.268.10">
    <property type="entry name" value="Topoisomerase, domain 3"/>
    <property type="match status" value="1"/>
</dbReference>
<feature type="domain" description="Topo IIA-type catalytic" evidence="9">
    <location>
        <begin position="106"/>
        <end position="577"/>
    </location>
</feature>
<name>A0A1Y5I796_OSTTA</name>
<dbReference type="SMART" id="SM00434">
    <property type="entry name" value="TOP4c"/>
    <property type="match status" value="1"/>
</dbReference>
<dbReference type="Pfam" id="PF00521">
    <property type="entry name" value="DNA_topoisoIV"/>
    <property type="match status" value="1"/>
</dbReference>
<dbReference type="Pfam" id="PF03989">
    <property type="entry name" value="DNA_gyraseA_C"/>
    <property type="match status" value="5"/>
</dbReference>
<dbReference type="Proteomes" id="UP000195557">
    <property type="component" value="Unassembled WGS sequence"/>
</dbReference>
<dbReference type="Gene3D" id="2.120.10.90">
    <property type="entry name" value="DNA gyrase/topoisomerase IV, subunit A, C-terminal"/>
    <property type="match status" value="1"/>
</dbReference>
<dbReference type="GO" id="GO:0006265">
    <property type="term" value="P:DNA topological change"/>
    <property type="evidence" value="ECO:0007669"/>
    <property type="project" value="UniProtKB-UniRule"/>
</dbReference>
<gene>
    <name evidence="10" type="ORF">BE221DRAFT_193115</name>
</gene>
<feature type="active site" description="O-(5'-phospho-DNA)-tyrosine intermediate" evidence="7">
    <location>
        <position position="194"/>
    </location>
</feature>
<dbReference type="SUPFAM" id="SSF101904">
    <property type="entry name" value="GyrA/ParC C-terminal domain-like"/>
    <property type="match status" value="1"/>
</dbReference>
<evidence type="ECO:0000256" key="3">
    <source>
        <dbReference type="ARBA" id="ARBA00012895"/>
    </source>
</evidence>
<dbReference type="InterPro" id="IPR050220">
    <property type="entry name" value="Type_II_DNA_Topoisomerases"/>
</dbReference>
<dbReference type="PANTHER" id="PTHR43493:SF5">
    <property type="entry name" value="DNA GYRASE SUBUNIT A, CHLOROPLASTIC_MITOCHONDRIAL"/>
    <property type="match status" value="1"/>
</dbReference>
<comment type="similarity">
    <text evidence="2">Belongs to the type II topoisomerase GyrA/ParC subunit family.</text>
</comment>
<dbReference type="PANTHER" id="PTHR43493">
    <property type="entry name" value="DNA GYRASE/TOPOISOMERASE SUBUNIT A"/>
    <property type="match status" value="1"/>
</dbReference>
<dbReference type="FunFam" id="1.10.268.10:FF:000001">
    <property type="entry name" value="DNA gyrase subunit A"/>
    <property type="match status" value="1"/>
</dbReference>
<accession>A0A1Y5I796</accession>
<dbReference type="Gene3D" id="3.90.199.10">
    <property type="entry name" value="Topoisomerase II, domain 5"/>
    <property type="match status" value="1"/>
</dbReference>
<comment type="catalytic activity">
    <reaction evidence="1 7">
        <text>ATP-dependent breakage, passage and rejoining of double-stranded DNA.</text>
        <dbReference type="EC" id="5.6.2.2"/>
    </reaction>
</comment>
<dbReference type="EC" id="5.6.2.2" evidence="3"/>
<organism evidence="10">
    <name type="scientific">Ostreococcus tauri</name>
    <name type="common">Marine green alga</name>
    <dbReference type="NCBI Taxonomy" id="70448"/>
    <lineage>
        <taxon>Eukaryota</taxon>
        <taxon>Viridiplantae</taxon>
        <taxon>Chlorophyta</taxon>
        <taxon>Mamiellophyceae</taxon>
        <taxon>Mamiellales</taxon>
        <taxon>Bathycoccaceae</taxon>
        <taxon>Ostreococcus</taxon>
    </lineage>
</organism>
<dbReference type="SUPFAM" id="SSF56719">
    <property type="entry name" value="Type II DNA topoisomerase"/>
    <property type="match status" value="1"/>
</dbReference>
<dbReference type="InterPro" id="IPR002205">
    <property type="entry name" value="Topo_IIA_dom_A"/>
</dbReference>
<evidence type="ECO:0000256" key="7">
    <source>
        <dbReference type="PROSITE-ProRule" id="PRU01384"/>
    </source>
</evidence>
<evidence type="ECO:0000256" key="5">
    <source>
        <dbReference type="ARBA" id="ARBA00023125"/>
    </source>
</evidence>
<evidence type="ECO:0000256" key="6">
    <source>
        <dbReference type="ARBA" id="ARBA00023235"/>
    </source>
</evidence>
<dbReference type="GO" id="GO:0009330">
    <property type="term" value="C:DNA topoisomerase type II (double strand cut, ATP-hydrolyzing) complex"/>
    <property type="evidence" value="ECO:0007669"/>
    <property type="project" value="TreeGrafter"/>
</dbReference>
<dbReference type="eggNOG" id="KOG0355">
    <property type="taxonomic scope" value="Eukaryota"/>
</dbReference>
<keyword evidence="6 7" id="KW-0413">Isomerase</keyword>
<dbReference type="PROSITE" id="PS52040">
    <property type="entry name" value="TOPO_IIA"/>
    <property type="match status" value="1"/>
</dbReference>
<reference evidence="10" key="1">
    <citation type="submission" date="2017-04" db="EMBL/GenBank/DDBJ databases">
        <title>Population genomics of picophytoplankton unveils novel chromosome hypervariability.</title>
        <authorList>
            <consortium name="DOE Joint Genome Institute"/>
            <person name="Blanc-Mathieu R."/>
            <person name="Krasovec M."/>
            <person name="Hebrard M."/>
            <person name="Yau S."/>
            <person name="Desgranges E."/>
            <person name="Martin J."/>
            <person name="Schackwitz W."/>
            <person name="Kuo A."/>
            <person name="Salin G."/>
            <person name="Donnadieu C."/>
            <person name="Desdevises Y."/>
            <person name="Sanchez-Ferandin S."/>
            <person name="Moreau H."/>
            <person name="Rivals E."/>
            <person name="Grigoriev I.V."/>
            <person name="Grimsley N."/>
            <person name="Eyre-Walker A."/>
            <person name="Piganeau G."/>
        </authorList>
    </citation>
    <scope>NUCLEOTIDE SEQUENCE [LARGE SCALE GENOMIC DNA]</scope>
    <source>
        <strain evidence="10">RCC 1115</strain>
    </source>
</reference>
<evidence type="ECO:0000313" key="10">
    <source>
        <dbReference type="EMBL" id="OUS45430.1"/>
    </source>
</evidence>
<proteinExistence type="inferred from homology"/>
<feature type="region of interest" description="Disordered" evidence="8">
    <location>
        <begin position="788"/>
        <end position="811"/>
    </location>
</feature>
<evidence type="ECO:0000259" key="9">
    <source>
        <dbReference type="PROSITE" id="PS52040"/>
    </source>
</evidence>
<dbReference type="Gene3D" id="3.30.1360.40">
    <property type="match status" value="1"/>
</dbReference>
<dbReference type="AlphaFoldDB" id="A0A1Y5I796"/>
<keyword evidence="5 7" id="KW-0238">DNA-binding</keyword>
<dbReference type="GO" id="GO:0003677">
    <property type="term" value="F:DNA binding"/>
    <property type="evidence" value="ECO:0007669"/>
    <property type="project" value="UniProtKB-UniRule"/>
</dbReference>
<protein>
    <recommendedName>
        <fullName evidence="3">DNA topoisomerase (ATP-hydrolyzing)</fullName>
        <ecNumber evidence="3">5.6.2.2</ecNumber>
    </recommendedName>
</protein>
<dbReference type="GO" id="GO:0003918">
    <property type="term" value="F:DNA topoisomerase type II (double strand cut, ATP-hydrolyzing) activity"/>
    <property type="evidence" value="ECO:0007669"/>
    <property type="project" value="UniProtKB-EC"/>
</dbReference>
<keyword evidence="4 7" id="KW-0799">Topoisomerase</keyword>
<dbReference type="CDD" id="cd00187">
    <property type="entry name" value="TOP4c"/>
    <property type="match status" value="1"/>
</dbReference>
<feature type="compositionally biased region" description="Acidic residues" evidence="8">
    <location>
        <begin position="795"/>
        <end position="809"/>
    </location>
</feature>
<dbReference type="GO" id="GO:0005737">
    <property type="term" value="C:cytoplasm"/>
    <property type="evidence" value="ECO:0007669"/>
    <property type="project" value="TreeGrafter"/>
</dbReference>
<sequence>MRLAVRVALARASASSSGRRSSVIARGITREVSMGARAMGVGGRMRDVRIARRARTARTTTRTARMTTRASVGAGAGERVVDVELAAEAKTSYLSYAMSVIVGRALPDARDGLKPVHRRILFGMHELGLRSDKPHRKCARVVGDVLGKFHPHGDGAVYEALVRLAQDFSMSAPLVDGHGNFGSLDDDPPAAMRYTECRLNKVSEKALLADIASECVGFTETFDGSQTEPEVLPARVPNLLINGSSGIAVAVATNMAPHNLGEAVDAMCALAKNPDSSLDDLMAHLPGPDFPTGGIVTNKSSMKDIYETGKGKVTLRGRATIETATASRGTMEKAVIVISEIPYQTNKASLVEQIADHVNSRTIEGVSDIRDESDRDGMRVVIEIKRGHDASTVLAELYKKTRLEVNYNVNNVALVGNKPTVMPLRDMLDEFIKFRVDTIERRTRFMLGKAQDRKHLVEGFAFVLTDADGVVKIIRGSKDGPSAAKKLREKHGLSEIQSDAILAMPLRRLTGLEADKLDAELKELNGQIEYYQGLLNDKSKVIDVLIQEAQEAKTAFARERRTTLEQTGPSDGVIEDEGPPKDNIITLSERGYVKRVCPTNFGAQARGTRGKRMSKLRANDELSTAMHCMDTDQILFFSDRGRVQKVSAKMIPESDLKTIGVPVTNLVTSFAKRNQKVTAMLATSAKPDEVSDDQVVVMLTEQGRIAVASAAWMLGNRGKRAIKLEKGDRLKQVMYARTSDHVFISGSARDAKARAMLLHCKVSDFRVVKAAIRPVVGIKFLNDVPKTSDETSVVSDDEDADDDADDGGDEMLPARTAGMVIVSAERMANASEEGGPYISFITEKGVGKVVHANAYRLLRKARAGVMCMKFKKNEQDALSTITLIDRLGDDVADEVLLSTTNGISNRISVNDLPRRSTTDSLGAVVIKLDDGDLLKSANLLPADIGKELD</sequence>
<evidence type="ECO:0000256" key="8">
    <source>
        <dbReference type="SAM" id="MobiDB-lite"/>
    </source>
</evidence>
<dbReference type="InterPro" id="IPR035516">
    <property type="entry name" value="Gyrase/topoIV_suA_C"/>
</dbReference>